<dbReference type="Gene3D" id="3.40.50.720">
    <property type="entry name" value="NAD(P)-binding Rossmann-like Domain"/>
    <property type="match status" value="1"/>
</dbReference>
<dbReference type="PANTHER" id="PTHR24320">
    <property type="entry name" value="RETINOL DEHYDROGENASE"/>
    <property type="match status" value="1"/>
</dbReference>
<evidence type="ECO:0000256" key="2">
    <source>
        <dbReference type="ARBA" id="ARBA00023002"/>
    </source>
</evidence>
<evidence type="ECO:0000313" key="3">
    <source>
        <dbReference type="EMBL" id="GAA4126696.1"/>
    </source>
</evidence>
<organism evidence="3 4">
    <name type="scientific">Actinomadura keratinilytica</name>
    <dbReference type="NCBI Taxonomy" id="547461"/>
    <lineage>
        <taxon>Bacteria</taxon>
        <taxon>Bacillati</taxon>
        <taxon>Actinomycetota</taxon>
        <taxon>Actinomycetes</taxon>
        <taxon>Streptosporangiales</taxon>
        <taxon>Thermomonosporaceae</taxon>
        <taxon>Actinomadura</taxon>
    </lineage>
</organism>
<dbReference type="InterPro" id="IPR036291">
    <property type="entry name" value="NAD(P)-bd_dom_sf"/>
</dbReference>
<protein>
    <submittedName>
        <fullName evidence="3">SDR family NAD(P)-dependent oxidoreductase</fullName>
    </submittedName>
</protein>
<dbReference type="Proteomes" id="UP001500266">
    <property type="component" value="Unassembled WGS sequence"/>
</dbReference>
<dbReference type="Pfam" id="PF00106">
    <property type="entry name" value="adh_short"/>
    <property type="match status" value="1"/>
</dbReference>
<comment type="caution">
    <text evidence="3">The sequence shown here is derived from an EMBL/GenBank/DDBJ whole genome shotgun (WGS) entry which is preliminary data.</text>
</comment>
<dbReference type="InterPro" id="IPR002347">
    <property type="entry name" value="SDR_fam"/>
</dbReference>
<evidence type="ECO:0000313" key="4">
    <source>
        <dbReference type="Proteomes" id="UP001500266"/>
    </source>
</evidence>
<dbReference type="PRINTS" id="PR00081">
    <property type="entry name" value="GDHRDH"/>
</dbReference>
<evidence type="ECO:0000256" key="1">
    <source>
        <dbReference type="ARBA" id="ARBA00006484"/>
    </source>
</evidence>
<proteinExistence type="inferred from homology"/>
<dbReference type="EMBL" id="BAABDO010000001">
    <property type="protein sequence ID" value="GAA4126696.1"/>
    <property type="molecule type" value="Genomic_DNA"/>
</dbReference>
<sequence>MALAWSYDDIPDQTGRTALITGASSGLGLVVADRLARRGAGVIMAVRDTDKGERVRAELQGDLEVRQVDLSDLDSVRRFADRMHADGRRIDVLVNNAGTGPRARALTPQGYERIFATNHLGPFALTGLLLELFRPDRDPRVVTVGSNFYRRTRPRTDFEDLAAERSFAPGAAYVKSKTANLLFGAELDRRLRRAGSPVRSFLVHPGMASTPMLDSARGFTQRALLAVGKALLSRPMEQGALPLAFAATSPAAETGYLLGFSPRRKDVRIHFDELVRPADDLALAERLWRLSQDATGVRYLDGDRAERT</sequence>
<comment type="similarity">
    <text evidence="1">Belongs to the short-chain dehydrogenases/reductases (SDR) family.</text>
</comment>
<gene>
    <name evidence="3" type="ORF">GCM10022416_00560</name>
</gene>
<keyword evidence="2" id="KW-0560">Oxidoreductase</keyword>
<dbReference type="RefSeq" id="WP_345016160.1">
    <property type="nucleotide sequence ID" value="NZ_BAABDO010000001.1"/>
</dbReference>
<name>A0ABP7XVW8_9ACTN</name>
<keyword evidence="4" id="KW-1185">Reference proteome</keyword>
<dbReference type="SUPFAM" id="SSF51735">
    <property type="entry name" value="NAD(P)-binding Rossmann-fold domains"/>
    <property type="match status" value="1"/>
</dbReference>
<accession>A0ABP7XVW8</accession>
<reference evidence="4" key="1">
    <citation type="journal article" date="2019" name="Int. J. Syst. Evol. Microbiol.">
        <title>The Global Catalogue of Microorganisms (GCM) 10K type strain sequencing project: providing services to taxonomists for standard genome sequencing and annotation.</title>
        <authorList>
            <consortium name="The Broad Institute Genomics Platform"/>
            <consortium name="The Broad Institute Genome Sequencing Center for Infectious Disease"/>
            <person name="Wu L."/>
            <person name="Ma J."/>
        </authorList>
    </citation>
    <scope>NUCLEOTIDE SEQUENCE [LARGE SCALE GENOMIC DNA]</scope>
    <source>
        <strain evidence="4">JCM 17316</strain>
    </source>
</reference>
<dbReference type="PANTHER" id="PTHR24320:SF148">
    <property type="entry name" value="NAD(P)-BINDING ROSSMANN-FOLD SUPERFAMILY PROTEIN"/>
    <property type="match status" value="1"/>
</dbReference>